<keyword evidence="6" id="KW-1185">Reference proteome</keyword>
<dbReference type="Proteomes" id="UP001642520">
    <property type="component" value="Unassembled WGS sequence"/>
</dbReference>
<organism evidence="5 6">
    <name type="scientific">Xylocopa violacea</name>
    <name type="common">Violet carpenter bee</name>
    <name type="synonym">Apis violacea</name>
    <dbReference type="NCBI Taxonomy" id="135666"/>
    <lineage>
        <taxon>Eukaryota</taxon>
        <taxon>Metazoa</taxon>
        <taxon>Ecdysozoa</taxon>
        <taxon>Arthropoda</taxon>
        <taxon>Hexapoda</taxon>
        <taxon>Insecta</taxon>
        <taxon>Pterygota</taxon>
        <taxon>Neoptera</taxon>
        <taxon>Endopterygota</taxon>
        <taxon>Hymenoptera</taxon>
        <taxon>Apocrita</taxon>
        <taxon>Aculeata</taxon>
        <taxon>Apoidea</taxon>
        <taxon>Anthophila</taxon>
        <taxon>Apidae</taxon>
        <taxon>Xylocopa</taxon>
        <taxon>Xylocopa</taxon>
    </lineage>
</organism>
<dbReference type="PANTHER" id="PTHR24252:SF7">
    <property type="entry name" value="HYALIN"/>
    <property type="match status" value="1"/>
</dbReference>
<dbReference type="SMART" id="SM00020">
    <property type="entry name" value="Tryp_SPc"/>
    <property type="match status" value="1"/>
</dbReference>
<dbReference type="Pfam" id="PF00089">
    <property type="entry name" value="Trypsin"/>
    <property type="match status" value="1"/>
</dbReference>
<evidence type="ECO:0000256" key="3">
    <source>
        <dbReference type="SAM" id="SignalP"/>
    </source>
</evidence>
<dbReference type="PRINTS" id="PR00722">
    <property type="entry name" value="CHYMOTRYPSIN"/>
</dbReference>
<dbReference type="Gene3D" id="2.40.10.10">
    <property type="entry name" value="Trypsin-like serine proteases"/>
    <property type="match status" value="1"/>
</dbReference>
<keyword evidence="3" id="KW-0732">Signal</keyword>
<reference evidence="5 6" key="1">
    <citation type="submission" date="2024-08" db="EMBL/GenBank/DDBJ databases">
        <authorList>
            <person name="Will J Nash"/>
            <person name="Angela Man"/>
            <person name="Seanna McTaggart"/>
            <person name="Kendall Baker"/>
            <person name="Tom Barker"/>
            <person name="Leah Catchpole"/>
            <person name="Alex Durrant"/>
            <person name="Karim Gharbi"/>
            <person name="Naomi Irish"/>
            <person name="Gemy Kaithakottil"/>
            <person name="Debby Ku"/>
            <person name="Aaliyah Providence"/>
            <person name="Felix Shaw"/>
            <person name="David Swarbreck"/>
            <person name="Chris Watkins"/>
            <person name="Ann M. McCartney"/>
            <person name="Giulio Formenti"/>
            <person name="Alice Mouton"/>
            <person name="Noel Vella"/>
            <person name="Bjorn M von Reumont"/>
            <person name="Adriana Vella"/>
            <person name="Wilfried Haerty"/>
        </authorList>
    </citation>
    <scope>NUCLEOTIDE SEQUENCE [LARGE SCALE GENOMIC DNA]</scope>
</reference>
<keyword evidence="2" id="KW-0645">Protease</keyword>
<dbReference type="PROSITE" id="PS50240">
    <property type="entry name" value="TRYPSIN_DOM"/>
    <property type="match status" value="1"/>
</dbReference>
<proteinExistence type="predicted"/>
<dbReference type="PROSITE" id="PS00134">
    <property type="entry name" value="TRYPSIN_HIS"/>
    <property type="match status" value="1"/>
</dbReference>
<dbReference type="SUPFAM" id="SSF50494">
    <property type="entry name" value="Trypsin-like serine proteases"/>
    <property type="match status" value="1"/>
</dbReference>
<accession>A0ABP1NZP7</accession>
<evidence type="ECO:0000313" key="6">
    <source>
        <dbReference type="Proteomes" id="UP001642520"/>
    </source>
</evidence>
<sequence>MFRSVLLVVLIAGCLGAEVDVNRLLPDSQIVGGVEADIRDHPYQLSLHTSGHICGASIISSKWAITAAHCVGSPASRYVLRAGNTNKNMGTRYSLKRITKHPKYNSQTIDYDVALLEIDGEIKLGTRAQPIGLPSHEPAAGTMVNVTGWGTVQQGGSTTTNLMRVSVPIVSRKNCNDVYSSLNTITNRMICAGYTSGGKDACQGDSGGPLVAHGVLYGIVSWGYGCAQPKYPGVYTNVDSVRSWIKSISGV</sequence>
<evidence type="ECO:0000313" key="5">
    <source>
        <dbReference type="EMBL" id="CAL7945078.1"/>
    </source>
</evidence>
<dbReference type="InterPro" id="IPR001254">
    <property type="entry name" value="Trypsin_dom"/>
</dbReference>
<feature type="chain" id="PRO_5045592405" description="Peptidase S1 domain-containing protein" evidence="3">
    <location>
        <begin position="17"/>
        <end position="251"/>
    </location>
</feature>
<dbReference type="CDD" id="cd00190">
    <property type="entry name" value="Tryp_SPc"/>
    <property type="match status" value="1"/>
</dbReference>
<comment type="caution">
    <text evidence="5">The sequence shown here is derived from an EMBL/GenBank/DDBJ whole genome shotgun (WGS) entry which is preliminary data.</text>
</comment>
<name>A0ABP1NZP7_XYLVO</name>
<dbReference type="InterPro" id="IPR001314">
    <property type="entry name" value="Peptidase_S1A"/>
</dbReference>
<gene>
    <name evidence="5" type="ORF">XYLVIOL_LOCUS6999</name>
</gene>
<dbReference type="InterPro" id="IPR018114">
    <property type="entry name" value="TRYPSIN_HIS"/>
</dbReference>
<protein>
    <recommendedName>
        <fullName evidence="4">Peptidase S1 domain-containing protein</fullName>
    </recommendedName>
</protein>
<dbReference type="InterPro" id="IPR033116">
    <property type="entry name" value="TRYPSIN_SER"/>
</dbReference>
<keyword evidence="2" id="KW-0378">Hydrolase</keyword>
<evidence type="ECO:0000256" key="1">
    <source>
        <dbReference type="ARBA" id="ARBA00023157"/>
    </source>
</evidence>
<dbReference type="PANTHER" id="PTHR24252">
    <property type="entry name" value="ACROSIN-RELATED"/>
    <property type="match status" value="1"/>
</dbReference>
<dbReference type="InterPro" id="IPR009003">
    <property type="entry name" value="Peptidase_S1_PA"/>
</dbReference>
<feature type="domain" description="Peptidase S1" evidence="4">
    <location>
        <begin position="30"/>
        <end position="250"/>
    </location>
</feature>
<dbReference type="InterPro" id="IPR043504">
    <property type="entry name" value="Peptidase_S1_PA_chymotrypsin"/>
</dbReference>
<keyword evidence="1" id="KW-1015">Disulfide bond</keyword>
<evidence type="ECO:0000259" key="4">
    <source>
        <dbReference type="PROSITE" id="PS50240"/>
    </source>
</evidence>
<evidence type="ECO:0000256" key="2">
    <source>
        <dbReference type="RuleBase" id="RU363034"/>
    </source>
</evidence>
<dbReference type="PROSITE" id="PS00135">
    <property type="entry name" value="TRYPSIN_SER"/>
    <property type="match status" value="1"/>
</dbReference>
<dbReference type="EMBL" id="CAXAJV020001293">
    <property type="protein sequence ID" value="CAL7945078.1"/>
    <property type="molecule type" value="Genomic_DNA"/>
</dbReference>
<keyword evidence="2" id="KW-0720">Serine protease</keyword>
<feature type="signal peptide" evidence="3">
    <location>
        <begin position="1"/>
        <end position="16"/>
    </location>
</feature>